<proteinExistence type="predicted"/>
<evidence type="ECO:0000313" key="1">
    <source>
        <dbReference type="EMBL" id="CAH2242132.1"/>
    </source>
</evidence>
<comment type="caution">
    <text evidence="1">The sequence shown here is derived from an EMBL/GenBank/DDBJ whole genome shotgun (WGS) entry which is preliminary data.</text>
</comment>
<dbReference type="AlphaFoldDB" id="A0A8S4RX03"/>
<name>A0A8S4RX03_9NEOP</name>
<dbReference type="EMBL" id="CAKXAJ010025625">
    <property type="protein sequence ID" value="CAH2242132.1"/>
    <property type="molecule type" value="Genomic_DNA"/>
</dbReference>
<organism evidence="1 2">
    <name type="scientific">Pararge aegeria aegeria</name>
    <dbReference type="NCBI Taxonomy" id="348720"/>
    <lineage>
        <taxon>Eukaryota</taxon>
        <taxon>Metazoa</taxon>
        <taxon>Ecdysozoa</taxon>
        <taxon>Arthropoda</taxon>
        <taxon>Hexapoda</taxon>
        <taxon>Insecta</taxon>
        <taxon>Pterygota</taxon>
        <taxon>Neoptera</taxon>
        <taxon>Endopterygota</taxon>
        <taxon>Lepidoptera</taxon>
        <taxon>Glossata</taxon>
        <taxon>Ditrysia</taxon>
        <taxon>Papilionoidea</taxon>
        <taxon>Nymphalidae</taxon>
        <taxon>Satyrinae</taxon>
        <taxon>Satyrini</taxon>
        <taxon>Parargina</taxon>
        <taxon>Pararge</taxon>
    </lineage>
</organism>
<gene>
    <name evidence="1" type="primary">jg22824</name>
    <name evidence="1" type="ORF">PAEG_LOCUS18489</name>
</gene>
<dbReference type="Proteomes" id="UP000838756">
    <property type="component" value="Unassembled WGS sequence"/>
</dbReference>
<reference evidence="1" key="1">
    <citation type="submission" date="2022-03" db="EMBL/GenBank/DDBJ databases">
        <authorList>
            <person name="Lindestad O."/>
        </authorList>
    </citation>
    <scope>NUCLEOTIDE SEQUENCE</scope>
</reference>
<sequence>MQNCPSVRDPPHDTQGLIYKITRTIHRIEHLNDRNATQFRRNILIFVDAPFKKLVTDFGGDGRECEQHTLYSKELDWPSELVTIAYTLLIHCITVVWWPKSCIPSFYLKEGVSPEKY</sequence>
<evidence type="ECO:0000313" key="2">
    <source>
        <dbReference type="Proteomes" id="UP000838756"/>
    </source>
</evidence>
<protein>
    <submittedName>
        <fullName evidence="1">Jg22824 protein</fullName>
    </submittedName>
</protein>
<accession>A0A8S4RX03</accession>
<keyword evidence="2" id="KW-1185">Reference proteome</keyword>